<dbReference type="PANTHER" id="PTHR12918">
    <property type="entry name" value="CYSTEINE DIOXYGENASE"/>
    <property type="match status" value="1"/>
</dbReference>
<evidence type="ECO:0000313" key="8">
    <source>
        <dbReference type="Proteomes" id="UP000249638"/>
    </source>
</evidence>
<dbReference type="SUPFAM" id="SSF51182">
    <property type="entry name" value="RmlC-like cupins"/>
    <property type="match status" value="1"/>
</dbReference>
<dbReference type="EMBL" id="QKZN01000001">
    <property type="protein sequence ID" value="PZX34457.1"/>
    <property type="molecule type" value="Genomic_DNA"/>
</dbReference>
<dbReference type="GO" id="GO:0016702">
    <property type="term" value="F:oxidoreductase activity, acting on single donors with incorporation of molecular oxygen, incorporation of two atoms of oxygen"/>
    <property type="evidence" value="ECO:0007669"/>
    <property type="project" value="InterPro"/>
</dbReference>
<dbReference type="Pfam" id="PF05995">
    <property type="entry name" value="CDO_I"/>
    <property type="match status" value="1"/>
</dbReference>
<feature type="binding site" evidence="6">
    <location>
        <position position="145"/>
    </location>
    <ligand>
        <name>Fe cation</name>
        <dbReference type="ChEBI" id="CHEBI:24875"/>
        <note>catalytic</note>
    </ligand>
</feature>
<dbReference type="GO" id="GO:0008198">
    <property type="term" value="F:ferrous iron binding"/>
    <property type="evidence" value="ECO:0007669"/>
    <property type="project" value="TreeGrafter"/>
</dbReference>
<evidence type="ECO:0000256" key="1">
    <source>
        <dbReference type="ARBA" id="ARBA00006622"/>
    </source>
</evidence>
<keyword evidence="5 6" id="KW-0408">Iron</keyword>
<keyword evidence="4" id="KW-0560">Oxidoreductase</keyword>
<dbReference type="InterPro" id="IPR014710">
    <property type="entry name" value="RmlC-like_jellyroll"/>
</dbReference>
<comment type="similarity">
    <text evidence="1">Belongs to the cysteine dioxygenase family.</text>
</comment>
<dbReference type="Gene3D" id="1.20.5.440">
    <property type="entry name" value="ATP synthase delta/epsilon subunit, C-terminal domain"/>
    <property type="match status" value="1"/>
</dbReference>
<sequence length="205" mass="22387">MGSSPDPNALAPLRDFITGLAALLDQQPDETRILREGGALLATLVARDDWLPEAWAQPHPEYYQQHLLHCDSAERFSIVSFVWGPGQRTPIHDHTVWGLIGMLRGAEDAQAFALDAGGRPVASGANVRLLPGQVEAVSPAVGDIHRVNNVYDDRVSVSIHVYGANIGAVRRSVYAEDGTRKPFVSGYSNQTLPNPWDRSRELSQS</sequence>
<reference evidence="7" key="1">
    <citation type="submission" date="2018-06" db="EMBL/GenBank/DDBJ databases">
        <title>Genomic Encyclopedia of Type Strains, Phase IV (KMG-V): Genome sequencing to study the core and pangenomes of soil and plant-associated prokaryotes.</title>
        <authorList>
            <person name="Whitman W."/>
        </authorList>
    </citation>
    <scope>NUCLEOTIDE SEQUENCE [LARGE SCALE GENOMIC DNA]</scope>
    <source>
        <strain evidence="7">MLR2-44</strain>
    </source>
</reference>
<evidence type="ECO:0000256" key="6">
    <source>
        <dbReference type="PIRSR" id="PIRSR610300-51"/>
    </source>
</evidence>
<feature type="binding site" evidence="6">
    <location>
        <position position="92"/>
    </location>
    <ligand>
        <name>Fe cation</name>
        <dbReference type="ChEBI" id="CHEBI:24875"/>
        <note>catalytic</note>
    </ligand>
</feature>
<keyword evidence="8" id="KW-1185">Reference proteome</keyword>
<dbReference type="InterPro" id="IPR010300">
    <property type="entry name" value="CDO_1"/>
</dbReference>
<dbReference type="Gene3D" id="2.60.120.10">
    <property type="entry name" value="Jelly Rolls"/>
    <property type="match status" value="1"/>
</dbReference>
<name>A0A2W7PR60_9BURK</name>
<dbReference type="PANTHER" id="PTHR12918:SF1">
    <property type="entry name" value="CYSTEINE DIOXYGENASE TYPE 1"/>
    <property type="match status" value="1"/>
</dbReference>
<proteinExistence type="inferred from homology"/>
<comment type="caution">
    <text evidence="7">The sequence shown here is derived from an EMBL/GenBank/DDBJ whole genome shotgun (WGS) entry which is preliminary data.</text>
</comment>
<dbReference type="InterPro" id="IPR011051">
    <property type="entry name" value="RmlC_Cupin_sf"/>
</dbReference>
<keyword evidence="2 6" id="KW-0479">Metal-binding</keyword>
<organism evidence="7 8">
    <name type="scientific">Cupriavidus phytorum</name>
    <dbReference type="NCBI Taxonomy" id="3024399"/>
    <lineage>
        <taxon>Bacteria</taxon>
        <taxon>Pseudomonadati</taxon>
        <taxon>Pseudomonadota</taxon>
        <taxon>Betaproteobacteria</taxon>
        <taxon>Burkholderiales</taxon>
        <taxon>Burkholderiaceae</taxon>
        <taxon>Cupriavidus</taxon>
    </lineage>
</organism>
<gene>
    <name evidence="7" type="ORF">C7416_101742</name>
</gene>
<accession>A0A2W7PR60</accession>
<evidence type="ECO:0000313" key="7">
    <source>
        <dbReference type="EMBL" id="PZX34457.1"/>
    </source>
</evidence>
<evidence type="ECO:0000256" key="3">
    <source>
        <dbReference type="ARBA" id="ARBA00022964"/>
    </source>
</evidence>
<dbReference type="AlphaFoldDB" id="A0A2W7PR60"/>
<keyword evidence="3" id="KW-0223">Dioxygenase</keyword>
<dbReference type="CDD" id="cd10548">
    <property type="entry name" value="cupin_CDO"/>
    <property type="match status" value="1"/>
</dbReference>
<evidence type="ECO:0000256" key="2">
    <source>
        <dbReference type="ARBA" id="ARBA00022723"/>
    </source>
</evidence>
<evidence type="ECO:0000256" key="5">
    <source>
        <dbReference type="ARBA" id="ARBA00023004"/>
    </source>
</evidence>
<protein>
    <submittedName>
        <fullName evidence="7">Metal-dependent enzyme (Double-stranded beta helix superfamily)</fullName>
    </submittedName>
</protein>
<feature type="binding site" evidence="6">
    <location>
        <position position="94"/>
    </location>
    <ligand>
        <name>Fe cation</name>
        <dbReference type="ChEBI" id="CHEBI:24875"/>
        <note>catalytic</note>
    </ligand>
</feature>
<evidence type="ECO:0000256" key="4">
    <source>
        <dbReference type="ARBA" id="ARBA00023002"/>
    </source>
</evidence>
<dbReference type="Proteomes" id="UP000249638">
    <property type="component" value="Unassembled WGS sequence"/>
</dbReference>